<proteinExistence type="predicted"/>
<keyword evidence="5" id="KW-1185">Reference proteome</keyword>
<feature type="region of interest" description="Disordered" evidence="2">
    <location>
        <begin position="1"/>
        <end position="62"/>
    </location>
</feature>
<name>A0A8X7Q754_BRACI</name>
<evidence type="ECO:0000313" key="4">
    <source>
        <dbReference type="EMBL" id="KAG2264607.1"/>
    </source>
</evidence>
<feature type="compositionally biased region" description="Polar residues" evidence="2">
    <location>
        <begin position="80"/>
        <end position="95"/>
    </location>
</feature>
<dbReference type="SUPFAM" id="SSF47370">
    <property type="entry name" value="Bromodomain"/>
    <property type="match status" value="1"/>
</dbReference>
<dbReference type="Gene3D" id="1.20.920.10">
    <property type="entry name" value="Bromodomain-like"/>
    <property type="match status" value="1"/>
</dbReference>
<reference evidence="4 5" key="1">
    <citation type="submission" date="2020-02" db="EMBL/GenBank/DDBJ databases">
        <authorList>
            <person name="Ma Q."/>
            <person name="Huang Y."/>
            <person name="Song X."/>
            <person name="Pei D."/>
        </authorList>
    </citation>
    <scope>NUCLEOTIDE SEQUENCE [LARGE SCALE GENOMIC DNA]</scope>
    <source>
        <strain evidence="4">Sxm20200214</strain>
        <tissue evidence="4">Leaf</tissue>
    </source>
</reference>
<feature type="compositionally biased region" description="Basic residues" evidence="2">
    <location>
        <begin position="283"/>
        <end position="294"/>
    </location>
</feature>
<dbReference type="OrthoDB" id="1734180at2759"/>
<dbReference type="Proteomes" id="UP000886595">
    <property type="component" value="Unassembled WGS sequence"/>
</dbReference>
<sequence>MRPRQTAEGTDGSDMPAAQQLQVDRSYRSKLRTVGDSHGSRQDQSDSSSKLRSLPAKDSSSSNHFDINFFTKKVANTSKLHVSSPKSGRLNATQEDNAEASREIWDETSPIGPSSTGGRMSHIIQKRCKTVISKLNRQGGSADWADADNNMWKRIQNGYAAGGVNNLFELREIDQRVERLEYVGVMELASDVQYMLRGAMQFYGFSHEVRSEARKVNNLFFDLLKMSFPDTDFREARNALSFLWSNAKFGVYIFPKGSRRRHAKHHRHSEVVTSSDSEEEKGGRRRGKYHRHSRGSASSRDSEDGGKSRKRRQHKRGESSSEDDGAMRRRRNMTESQHPKLMGCCQMRKKSKTKTSEGGD</sequence>
<dbReference type="InterPro" id="IPR001487">
    <property type="entry name" value="Bromodomain"/>
</dbReference>
<dbReference type="InterPro" id="IPR036427">
    <property type="entry name" value="Bromodomain-like_sf"/>
</dbReference>
<dbReference type="SMART" id="SM00297">
    <property type="entry name" value="BROMO"/>
    <property type="match status" value="1"/>
</dbReference>
<organism evidence="4 5">
    <name type="scientific">Brassica carinata</name>
    <name type="common">Ethiopian mustard</name>
    <name type="synonym">Abyssinian cabbage</name>
    <dbReference type="NCBI Taxonomy" id="52824"/>
    <lineage>
        <taxon>Eukaryota</taxon>
        <taxon>Viridiplantae</taxon>
        <taxon>Streptophyta</taxon>
        <taxon>Embryophyta</taxon>
        <taxon>Tracheophyta</taxon>
        <taxon>Spermatophyta</taxon>
        <taxon>Magnoliopsida</taxon>
        <taxon>eudicotyledons</taxon>
        <taxon>Gunneridae</taxon>
        <taxon>Pentapetalae</taxon>
        <taxon>rosids</taxon>
        <taxon>malvids</taxon>
        <taxon>Brassicales</taxon>
        <taxon>Brassicaceae</taxon>
        <taxon>Brassiceae</taxon>
        <taxon>Brassica</taxon>
    </lineage>
</organism>
<dbReference type="FunFam" id="1.20.920.10:FF:000038">
    <property type="entry name" value="Brahma1"/>
    <property type="match status" value="1"/>
</dbReference>
<protein>
    <recommendedName>
        <fullName evidence="3">Bromo domain-containing protein</fullName>
    </recommendedName>
</protein>
<dbReference type="EMBL" id="JAAMPC010000014">
    <property type="protein sequence ID" value="KAG2264607.1"/>
    <property type="molecule type" value="Genomic_DNA"/>
</dbReference>
<keyword evidence="1" id="KW-0103">Bromodomain</keyword>
<gene>
    <name evidence="4" type="ORF">Bca52824_071686</name>
</gene>
<evidence type="ECO:0000313" key="5">
    <source>
        <dbReference type="Proteomes" id="UP000886595"/>
    </source>
</evidence>
<accession>A0A8X7Q754</accession>
<feature type="compositionally biased region" description="Basic and acidic residues" evidence="2">
    <location>
        <begin position="33"/>
        <end position="44"/>
    </location>
</feature>
<evidence type="ECO:0000256" key="1">
    <source>
        <dbReference type="ARBA" id="ARBA00023117"/>
    </source>
</evidence>
<feature type="domain" description="Bromo" evidence="3">
    <location>
        <begin position="117"/>
        <end position="229"/>
    </location>
</feature>
<evidence type="ECO:0000259" key="3">
    <source>
        <dbReference type="SMART" id="SM00297"/>
    </source>
</evidence>
<feature type="compositionally biased region" description="Basic residues" evidence="2">
    <location>
        <begin position="258"/>
        <end position="268"/>
    </location>
</feature>
<evidence type="ECO:0000256" key="2">
    <source>
        <dbReference type="SAM" id="MobiDB-lite"/>
    </source>
</evidence>
<feature type="region of interest" description="Disordered" evidence="2">
    <location>
        <begin position="80"/>
        <end position="120"/>
    </location>
</feature>
<dbReference type="AlphaFoldDB" id="A0A8X7Q754"/>
<feature type="region of interest" description="Disordered" evidence="2">
    <location>
        <begin position="258"/>
        <end position="360"/>
    </location>
</feature>
<comment type="caution">
    <text evidence="4">The sequence shown here is derived from an EMBL/GenBank/DDBJ whole genome shotgun (WGS) entry which is preliminary data.</text>
</comment>